<dbReference type="Proteomes" id="UP000244912">
    <property type="component" value="Unassembled WGS sequence"/>
</dbReference>
<feature type="region of interest" description="Disordered" evidence="1">
    <location>
        <begin position="26"/>
        <end position="46"/>
    </location>
</feature>
<sequence>MRRTVLHTHTHYFDWDAVLLVSPTANRNAPPAAVGHTTSEPRRPRS</sequence>
<proteinExistence type="predicted"/>
<name>A0A2R8BZE2_9RHOB</name>
<dbReference type="AlphaFoldDB" id="A0A2R8BZE2"/>
<organism evidence="2 3">
    <name type="scientific">Palleronia abyssalis</name>
    <dbReference type="NCBI Taxonomy" id="1501240"/>
    <lineage>
        <taxon>Bacteria</taxon>
        <taxon>Pseudomonadati</taxon>
        <taxon>Pseudomonadota</taxon>
        <taxon>Alphaproteobacteria</taxon>
        <taxon>Rhodobacterales</taxon>
        <taxon>Roseobacteraceae</taxon>
        <taxon>Palleronia</taxon>
    </lineage>
</organism>
<evidence type="ECO:0000313" key="3">
    <source>
        <dbReference type="Proteomes" id="UP000244912"/>
    </source>
</evidence>
<evidence type="ECO:0000256" key="1">
    <source>
        <dbReference type="SAM" id="MobiDB-lite"/>
    </source>
</evidence>
<accession>A0A2R8BZE2</accession>
<protein>
    <submittedName>
        <fullName evidence="2">Uncharacterized protein</fullName>
    </submittedName>
</protein>
<gene>
    <name evidence="2" type="ORF">PAA8504_03365</name>
</gene>
<evidence type="ECO:0000313" key="2">
    <source>
        <dbReference type="EMBL" id="SPJ25514.1"/>
    </source>
</evidence>
<dbReference type="EMBL" id="ONZF01000009">
    <property type="protein sequence ID" value="SPJ25514.1"/>
    <property type="molecule type" value="Genomic_DNA"/>
</dbReference>
<keyword evidence="3" id="KW-1185">Reference proteome</keyword>
<reference evidence="3" key="1">
    <citation type="submission" date="2018-03" db="EMBL/GenBank/DDBJ databases">
        <authorList>
            <person name="Rodrigo-Torres L."/>
            <person name="Arahal R. D."/>
            <person name="Lucena T."/>
        </authorList>
    </citation>
    <scope>NUCLEOTIDE SEQUENCE [LARGE SCALE GENOMIC DNA]</scope>
    <source>
        <strain evidence="3">CECT 8504</strain>
    </source>
</reference>